<protein>
    <recommendedName>
        <fullName evidence="4">RING-type domain-containing protein</fullName>
    </recommendedName>
</protein>
<dbReference type="AlphaFoldDB" id="A0AAF3F4G6"/>
<keyword evidence="1 3" id="KW-0479">Metal-binding</keyword>
<dbReference type="SUPFAM" id="SSF57850">
    <property type="entry name" value="RING/U-box"/>
    <property type="match status" value="1"/>
</dbReference>
<evidence type="ECO:0000256" key="1">
    <source>
        <dbReference type="ARBA" id="ARBA00022771"/>
    </source>
</evidence>
<keyword evidence="1 3" id="KW-0863">Zinc-finger</keyword>
<dbReference type="WBParaSite" id="MBELARI_LOCUS21450">
    <property type="protein sequence ID" value="MBELARI_LOCUS21450"/>
    <property type="gene ID" value="MBELARI_LOCUS21450"/>
</dbReference>
<dbReference type="InterPro" id="IPR001841">
    <property type="entry name" value="Znf_RING"/>
</dbReference>
<reference evidence="6" key="1">
    <citation type="submission" date="2024-02" db="UniProtKB">
        <authorList>
            <consortium name="WormBaseParasite"/>
        </authorList>
    </citation>
    <scope>IDENTIFICATION</scope>
</reference>
<evidence type="ECO:0000313" key="6">
    <source>
        <dbReference type="WBParaSite" id="MBELARI_LOCUS21450"/>
    </source>
</evidence>
<dbReference type="Gene3D" id="3.30.40.10">
    <property type="entry name" value="Zinc/RING finger domain, C3HC4 (zinc finger)"/>
    <property type="match status" value="1"/>
</dbReference>
<dbReference type="InterPro" id="IPR013083">
    <property type="entry name" value="Znf_RING/FYVE/PHD"/>
</dbReference>
<dbReference type="GO" id="GO:0008270">
    <property type="term" value="F:zinc ion binding"/>
    <property type="evidence" value="ECO:0007669"/>
    <property type="project" value="UniProtKB-KW"/>
</dbReference>
<dbReference type="Proteomes" id="UP000887575">
    <property type="component" value="Unassembled WGS sequence"/>
</dbReference>
<accession>A0AAF3F4G6</accession>
<evidence type="ECO:0000259" key="4">
    <source>
        <dbReference type="PROSITE" id="PS50089"/>
    </source>
</evidence>
<evidence type="ECO:0000256" key="3">
    <source>
        <dbReference type="PROSITE-ProRule" id="PRU00175"/>
    </source>
</evidence>
<proteinExistence type="predicted"/>
<keyword evidence="5" id="KW-1185">Reference proteome</keyword>
<keyword evidence="2" id="KW-0862">Zinc</keyword>
<sequence>MSSFRGFILKKTKPLGACIGGCPICLQHYSQRKPPMRICTHCDDHMVCTDCVGGLEKFDKCPLCRHELREFEAREVMGEALLSKARIIANNTVTGVRVTQRMLSPTAHATESFPKCSKCCKNIYAMEEAFTCLKCTKWYERFWASNEELTVEILKEAFCYDCHLRHTNSIHSSSPPSKVKWFMRSLSEVLCLDIFGTEGSYASLDKLVTQSLKDSRQYDLIIFAQIFIQAMTNIPTREQNTDRIKKTLMLLPTETKRFQLLFDYVDGGIERLSQFQRYEVSIWSRLMVQAIRRFTVDSQVEESYCSMLARNHHQLLYLLKSQDCQPLQEQRQLIAKLSLGELTPHNAFALLNANVDFFRPFERNLIVEQCLRMMTNEAEGIYAKELLAKLWRFTSSLLIVEKAEVILKNNM</sequence>
<feature type="domain" description="RING-type" evidence="4">
    <location>
        <begin position="22"/>
        <end position="65"/>
    </location>
</feature>
<evidence type="ECO:0000256" key="2">
    <source>
        <dbReference type="ARBA" id="ARBA00022833"/>
    </source>
</evidence>
<name>A0AAF3F4G6_9BILA</name>
<evidence type="ECO:0000313" key="5">
    <source>
        <dbReference type="Proteomes" id="UP000887575"/>
    </source>
</evidence>
<organism evidence="5 6">
    <name type="scientific">Mesorhabditis belari</name>
    <dbReference type="NCBI Taxonomy" id="2138241"/>
    <lineage>
        <taxon>Eukaryota</taxon>
        <taxon>Metazoa</taxon>
        <taxon>Ecdysozoa</taxon>
        <taxon>Nematoda</taxon>
        <taxon>Chromadorea</taxon>
        <taxon>Rhabditida</taxon>
        <taxon>Rhabditina</taxon>
        <taxon>Rhabditomorpha</taxon>
        <taxon>Rhabditoidea</taxon>
        <taxon>Rhabditidae</taxon>
        <taxon>Mesorhabditinae</taxon>
        <taxon>Mesorhabditis</taxon>
    </lineage>
</organism>
<dbReference type="PROSITE" id="PS50089">
    <property type="entry name" value="ZF_RING_2"/>
    <property type="match status" value="1"/>
</dbReference>